<keyword evidence="4" id="KW-0597">Phosphoprotein</keyword>
<reference evidence="8 9" key="1">
    <citation type="journal article" date="2022" name="Gigascience">
        <title>A chromosome-level genome assembly and annotation of the desert horned lizard, Phrynosoma platyrhinos, provides insight into chromosomal rearrangements among reptiles.</title>
        <authorList>
            <person name="Koochekian N."/>
            <person name="Ascanio A."/>
            <person name="Farleigh K."/>
            <person name="Card D.C."/>
            <person name="Schield D.R."/>
            <person name="Castoe T.A."/>
            <person name="Jezkova T."/>
        </authorList>
    </citation>
    <scope>NUCLEOTIDE SEQUENCE [LARGE SCALE GENOMIC DNA]</scope>
    <source>
        <strain evidence="8">NK-2021</strain>
    </source>
</reference>
<keyword evidence="9" id="KW-1185">Reference proteome</keyword>
<dbReference type="InterPro" id="IPR026165">
    <property type="entry name" value="CKAP2_fam"/>
</dbReference>
<feature type="region of interest" description="Disordered" evidence="6">
    <location>
        <begin position="56"/>
        <end position="76"/>
    </location>
</feature>
<proteinExistence type="inferred from homology"/>
<dbReference type="EMBL" id="JAIPUX010003289">
    <property type="protein sequence ID" value="KAH0621919.1"/>
    <property type="molecule type" value="Genomic_DNA"/>
</dbReference>
<dbReference type="Proteomes" id="UP000826234">
    <property type="component" value="Unassembled WGS sequence"/>
</dbReference>
<keyword evidence="5" id="KW-0206">Cytoskeleton</keyword>
<feature type="domain" description="Cytoskeleton-associated protein 2 C-terminal" evidence="7">
    <location>
        <begin position="258"/>
        <end position="430"/>
    </location>
</feature>
<sequence>KLDTFICCHFVFYLIFQEDKENVNGSMWNRINSTLGENIVSPKALKSPTVLKQIGTATNCNSPSSTTAVSDPTENKNKGISFSKTFLLNRNAKEKQLKTTTPSSGACLSEKRVLGSYRGRIVSSKINSFRKIQENEGNRNSLAVPPKSVVRTGSTDSSKCTRDPRITNTAGASKPESVTLLQSRPAVRVSVSHPKPILSHEKQSVSSALVHKGGAQLNPVRNLKPVLKAVPPNANNSAHRTKKLSVSKAVRESLAGPLSEHRSTLSASKSFDNRNSLLARSSDVRRSQLAEWQSWKGVKKPPAPISANTQPEIETIGQTAKEPAKSFWAAIAEEDEQGLFSDGVNNTLAECLSLIEKGYPGEAVHSTLEKLILQVPDAKKLAKYWVCQMRLEQFRSTEKVLGIYESAILAGAQPKNELRHALADVMKATTSLRKSEANDSAVKDLKFLTPVRRSRRINEKRSKLPKELKEHNLCVSSLEELGELGDDGIGFIYRQNSALQKVYPQELPKE</sequence>
<dbReference type="Pfam" id="PF15297">
    <property type="entry name" value="CKAP2_C"/>
    <property type="match status" value="2"/>
</dbReference>
<accession>A0ABQ7SXF5</accession>
<dbReference type="PANTHER" id="PTHR16076:SF8">
    <property type="entry name" value="CYTOSKELETON-ASSOCIATED PROTEIN 2"/>
    <property type="match status" value="1"/>
</dbReference>
<gene>
    <name evidence="8" type="ORF">JD844_023667</name>
</gene>
<evidence type="ECO:0000313" key="8">
    <source>
        <dbReference type="EMBL" id="KAH0621919.1"/>
    </source>
</evidence>
<evidence type="ECO:0000313" key="9">
    <source>
        <dbReference type="Proteomes" id="UP000826234"/>
    </source>
</evidence>
<evidence type="ECO:0000256" key="4">
    <source>
        <dbReference type="ARBA" id="ARBA00022553"/>
    </source>
</evidence>
<evidence type="ECO:0000256" key="2">
    <source>
        <dbReference type="ARBA" id="ARBA00009468"/>
    </source>
</evidence>
<evidence type="ECO:0000256" key="6">
    <source>
        <dbReference type="SAM" id="MobiDB-lite"/>
    </source>
</evidence>
<evidence type="ECO:0000256" key="1">
    <source>
        <dbReference type="ARBA" id="ARBA00004245"/>
    </source>
</evidence>
<name>A0ABQ7SXF5_PHRPL</name>
<feature type="region of interest" description="Disordered" evidence="6">
    <location>
        <begin position="149"/>
        <end position="175"/>
    </location>
</feature>
<feature type="domain" description="Cytoskeleton-associated protein 2 C-terminal" evidence="7">
    <location>
        <begin position="436"/>
        <end position="499"/>
    </location>
</feature>
<keyword evidence="3" id="KW-0963">Cytoplasm</keyword>
<protein>
    <recommendedName>
        <fullName evidence="7">Cytoskeleton-associated protein 2 C-terminal domain-containing protein</fullName>
    </recommendedName>
</protein>
<dbReference type="PANTHER" id="PTHR16076">
    <property type="entry name" value="CYTOSKELETON ASSOCIATED PROTEIN 2-RELATED"/>
    <property type="match status" value="1"/>
</dbReference>
<comment type="caution">
    <text evidence="8">The sequence shown here is derived from an EMBL/GenBank/DDBJ whole genome shotgun (WGS) entry which is preliminary data.</text>
</comment>
<evidence type="ECO:0000259" key="7">
    <source>
        <dbReference type="Pfam" id="PF15297"/>
    </source>
</evidence>
<evidence type="ECO:0000256" key="3">
    <source>
        <dbReference type="ARBA" id="ARBA00022490"/>
    </source>
</evidence>
<feature type="non-terminal residue" evidence="8">
    <location>
        <position position="1"/>
    </location>
</feature>
<comment type="similarity">
    <text evidence="2">Belongs to the CKAP2 family.</text>
</comment>
<dbReference type="InterPro" id="IPR029197">
    <property type="entry name" value="CKAP2_C"/>
</dbReference>
<comment type="subcellular location">
    <subcellularLocation>
        <location evidence="1">Cytoplasm</location>
        <location evidence="1">Cytoskeleton</location>
    </subcellularLocation>
</comment>
<evidence type="ECO:0000256" key="5">
    <source>
        <dbReference type="ARBA" id="ARBA00023212"/>
    </source>
</evidence>
<organism evidence="8 9">
    <name type="scientific">Phrynosoma platyrhinos</name>
    <name type="common">Desert horned lizard</name>
    <dbReference type="NCBI Taxonomy" id="52577"/>
    <lineage>
        <taxon>Eukaryota</taxon>
        <taxon>Metazoa</taxon>
        <taxon>Chordata</taxon>
        <taxon>Craniata</taxon>
        <taxon>Vertebrata</taxon>
        <taxon>Euteleostomi</taxon>
        <taxon>Lepidosauria</taxon>
        <taxon>Squamata</taxon>
        <taxon>Bifurcata</taxon>
        <taxon>Unidentata</taxon>
        <taxon>Episquamata</taxon>
        <taxon>Toxicofera</taxon>
        <taxon>Iguania</taxon>
        <taxon>Phrynosomatidae</taxon>
        <taxon>Phrynosomatinae</taxon>
        <taxon>Phrynosoma</taxon>
    </lineage>
</organism>